<proteinExistence type="predicted"/>
<dbReference type="Proteomes" id="UP000618818">
    <property type="component" value="Unassembled WGS sequence"/>
</dbReference>
<comment type="caution">
    <text evidence="1">The sequence shown here is derived from an EMBL/GenBank/DDBJ whole genome shotgun (WGS) entry which is preliminary data.</text>
</comment>
<sequence>MVEEVLHHRTPLTRPCCSAAPTWRDGYGPNMEPPARKSAAGHRPVSSSSWLVLGGLMAAVLSGCSAARSDTGSGDVSWRDAADHAGDVVRVCGPLKSTGSDGNDRFLNLGAPYPQEPRFTIVVWDNPDSVEAVDPATASYRACASGEVSMYEGVPQIELDDGSDITLTRR</sequence>
<gene>
    <name evidence="1" type="ORF">IEZ26_15885</name>
</gene>
<protein>
    <recommendedName>
        <fullName evidence="3">Secreted protein</fullName>
    </recommendedName>
</protein>
<name>A0ABR8ND93_9ACTN</name>
<evidence type="ECO:0000313" key="2">
    <source>
        <dbReference type="Proteomes" id="UP000618818"/>
    </source>
</evidence>
<organism evidence="1 2">
    <name type="scientific">Nocardioides cavernae</name>
    <dbReference type="NCBI Taxonomy" id="1921566"/>
    <lineage>
        <taxon>Bacteria</taxon>
        <taxon>Bacillati</taxon>
        <taxon>Actinomycetota</taxon>
        <taxon>Actinomycetes</taxon>
        <taxon>Propionibacteriales</taxon>
        <taxon>Nocardioidaceae</taxon>
        <taxon>Nocardioides</taxon>
    </lineage>
</organism>
<accession>A0ABR8ND93</accession>
<reference evidence="1 2" key="1">
    <citation type="submission" date="2020-09" db="EMBL/GenBank/DDBJ databases">
        <title>novel species in genus Nocardioides.</title>
        <authorList>
            <person name="Zhang G."/>
        </authorList>
    </citation>
    <scope>NUCLEOTIDE SEQUENCE [LARGE SCALE GENOMIC DNA]</scope>
    <source>
        <strain evidence="1 2">KCTC 39551</strain>
    </source>
</reference>
<dbReference type="EMBL" id="JACXYZ010000002">
    <property type="protein sequence ID" value="MBD3926105.1"/>
    <property type="molecule type" value="Genomic_DNA"/>
</dbReference>
<dbReference type="RefSeq" id="WP_191195943.1">
    <property type="nucleotide sequence ID" value="NZ_JACXYZ010000002.1"/>
</dbReference>
<evidence type="ECO:0000313" key="1">
    <source>
        <dbReference type="EMBL" id="MBD3926105.1"/>
    </source>
</evidence>
<evidence type="ECO:0008006" key="3">
    <source>
        <dbReference type="Google" id="ProtNLM"/>
    </source>
</evidence>
<keyword evidence="2" id="KW-1185">Reference proteome</keyword>